<protein>
    <recommendedName>
        <fullName evidence="1">glutathione-specific gamma-glutamylcyclotransferase</fullName>
        <ecNumber evidence="1">4.3.2.7</ecNumber>
    </recommendedName>
</protein>
<dbReference type="GO" id="GO:0006751">
    <property type="term" value="P:glutathione catabolic process"/>
    <property type="evidence" value="ECO:0007669"/>
    <property type="project" value="InterPro"/>
</dbReference>
<keyword evidence="4" id="KW-1185">Reference proteome</keyword>
<evidence type="ECO:0000256" key="2">
    <source>
        <dbReference type="ARBA" id="ARBA00023239"/>
    </source>
</evidence>
<sequence>MTKDLEGVWVVGYGSLIYKPPPHWKYRASGIVHGFTRRFWQSSVDHRGTPDSPGRVATLVPFDGITHNVELQKDLETWSSKDVKTANDLKLLGVAYYIPPEHAQSVTEQLDVREQNGYTAHRIHIHLHAPKNEEQELAEILHKLPIDECTGKHVLQSMVYIGTLDNEAFVGPEHVHDTAKVISRNEGPSGHNYEYLKLLHDSLTDMAKELGEPLEEIEDRYLDSLLKHTELLRT</sequence>
<dbReference type="Proteomes" id="UP000031516">
    <property type="component" value="Unassembled WGS sequence"/>
</dbReference>
<dbReference type="GO" id="GO:0061928">
    <property type="term" value="F:glutathione specific gamma-glutamylcyclotransferase activity"/>
    <property type="evidence" value="ECO:0007669"/>
    <property type="project" value="UniProtKB-EC"/>
</dbReference>
<evidence type="ECO:0000256" key="1">
    <source>
        <dbReference type="ARBA" id="ARBA00012344"/>
    </source>
</evidence>
<dbReference type="PANTHER" id="PTHR12192">
    <property type="entry name" value="CATION TRANSPORT PROTEIN CHAC-RELATED"/>
    <property type="match status" value="1"/>
</dbReference>
<dbReference type="PANTHER" id="PTHR12192:SF2">
    <property type="entry name" value="GLUTATHIONE-SPECIFIC GAMMA-GLUTAMYLCYCLOTRANSFERASE 2"/>
    <property type="match status" value="1"/>
</dbReference>
<dbReference type="OrthoDB" id="1933483at2759"/>
<evidence type="ECO:0000313" key="3">
    <source>
        <dbReference type="EMBL" id="CDO95363.1"/>
    </source>
</evidence>
<dbReference type="EC" id="4.3.2.7" evidence="1"/>
<evidence type="ECO:0000313" key="4">
    <source>
        <dbReference type="Proteomes" id="UP000031516"/>
    </source>
</evidence>
<accession>A0A0A8LB80</accession>
<organism evidence="3 4">
    <name type="scientific">Kluyveromyces dobzhanskii CBS 2104</name>
    <dbReference type="NCBI Taxonomy" id="1427455"/>
    <lineage>
        <taxon>Eukaryota</taxon>
        <taxon>Fungi</taxon>
        <taxon>Dikarya</taxon>
        <taxon>Ascomycota</taxon>
        <taxon>Saccharomycotina</taxon>
        <taxon>Saccharomycetes</taxon>
        <taxon>Saccharomycetales</taxon>
        <taxon>Saccharomycetaceae</taxon>
        <taxon>Kluyveromyces</taxon>
    </lineage>
</organism>
<dbReference type="Pfam" id="PF04752">
    <property type="entry name" value="ChaC"/>
    <property type="match status" value="1"/>
</dbReference>
<proteinExistence type="predicted"/>
<dbReference type="AlphaFoldDB" id="A0A0A8LB80"/>
<dbReference type="EMBL" id="CCBQ010000045">
    <property type="protein sequence ID" value="CDO95363.1"/>
    <property type="molecule type" value="Genomic_DNA"/>
</dbReference>
<keyword evidence="2" id="KW-0456">Lyase</keyword>
<name>A0A0A8LB80_9SACH</name>
<gene>
    <name evidence="3" type="ORF">KLDO_g3609</name>
</gene>
<dbReference type="Gene3D" id="3.10.490.10">
    <property type="entry name" value="Gamma-glutamyl cyclotransferase-like"/>
    <property type="match status" value="1"/>
</dbReference>
<comment type="caution">
    <text evidence="3">The sequence shown here is derived from an EMBL/GenBank/DDBJ whole genome shotgun (WGS) entry which is preliminary data.</text>
</comment>
<reference evidence="3 4" key="1">
    <citation type="submission" date="2014-03" db="EMBL/GenBank/DDBJ databases">
        <title>The genome of Kluyveromyces dobzhanskii.</title>
        <authorList>
            <person name="Nystedt B."/>
            <person name="Astrom S."/>
        </authorList>
    </citation>
    <scope>NUCLEOTIDE SEQUENCE [LARGE SCALE GENOMIC DNA]</scope>
    <source>
        <strain evidence="3 4">CBS 2104</strain>
    </source>
</reference>
<dbReference type="InterPro" id="IPR006840">
    <property type="entry name" value="ChaC"/>
</dbReference>
<dbReference type="GO" id="GO:0005737">
    <property type="term" value="C:cytoplasm"/>
    <property type="evidence" value="ECO:0007669"/>
    <property type="project" value="TreeGrafter"/>
</dbReference>